<evidence type="ECO:0000313" key="9">
    <source>
        <dbReference type="Proteomes" id="UP001476798"/>
    </source>
</evidence>
<evidence type="ECO:0000259" key="7">
    <source>
        <dbReference type="PROSITE" id="PS50039"/>
    </source>
</evidence>
<dbReference type="InterPro" id="IPR036390">
    <property type="entry name" value="WH_DNA-bd_sf"/>
</dbReference>
<feature type="DNA-binding region" description="Fork-head" evidence="5">
    <location>
        <begin position="1"/>
        <end position="66"/>
    </location>
</feature>
<dbReference type="InterPro" id="IPR036388">
    <property type="entry name" value="WH-like_DNA-bd_sf"/>
</dbReference>
<dbReference type="PANTHER" id="PTHR46078">
    <property type="entry name" value="FORKHEAD BOX PROTEIN J2 FAMILY MEMBER"/>
    <property type="match status" value="1"/>
</dbReference>
<dbReference type="PROSITE" id="PS50039">
    <property type="entry name" value="FORK_HEAD_3"/>
    <property type="match status" value="1"/>
</dbReference>
<dbReference type="Proteomes" id="UP001476798">
    <property type="component" value="Unassembled WGS sequence"/>
</dbReference>
<evidence type="ECO:0000256" key="5">
    <source>
        <dbReference type="PROSITE-ProRule" id="PRU00089"/>
    </source>
</evidence>
<name>A0ABV0MGM1_9TELE</name>
<dbReference type="SUPFAM" id="SSF46785">
    <property type="entry name" value="Winged helix' DNA-binding domain"/>
    <property type="match status" value="1"/>
</dbReference>
<keyword evidence="9" id="KW-1185">Reference proteome</keyword>
<dbReference type="Gene3D" id="1.10.10.10">
    <property type="entry name" value="Winged helix-like DNA-binding domain superfamily/Winged helix DNA-binding domain"/>
    <property type="match status" value="1"/>
</dbReference>
<gene>
    <name evidence="8" type="ORF">GOODEAATRI_009931</name>
</gene>
<keyword evidence="3" id="KW-0804">Transcription</keyword>
<feature type="domain" description="Fork-head" evidence="7">
    <location>
        <begin position="1"/>
        <end position="66"/>
    </location>
</feature>
<comment type="caution">
    <text evidence="8">The sequence shown here is derived from an EMBL/GenBank/DDBJ whole genome shotgun (WGS) entry which is preliminary data.</text>
</comment>
<sequence>MFTYLDTFLSLCFPSQNSIRHNLSLNKCFLKVPRSKDDPGKGSYWAIDTNPKEDALPTRPKKRPRSGERASTPYSLDSESLGMDCMISGSASPTLAINTVTNKVLQQAIQPPALTHTWLHGCTLTPPTSPTTYSTIPHRERHTLVEGRCRHSQASAHVPKASLLCNPHQNTQLAAPVLLFFLHNNQVPVMFCAEKLCSHWYRDLTRSCALEAERSSRSI</sequence>
<feature type="region of interest" description="Disordered" evidence="6">
    <location>
        <begin position="36"/>
        <end position="76"/>
    </location>
</feature>
<reference evidence="8 9" key="1">
    <citation type="submission" date="2021-06" db="EMBL/GenBank/DDBJ databases">
        <authorList>
            <person name="Palmer J.M."/>
        </authorList>
    </citation>
    <scope>NUCLEOTIDE SEQUENCE [LARGE SCALE GENOMIC DNA]</scope>
    <source>
        <strain evidence="8 9">GA_2019</strain>
        <tissue evidence="8">Muscle</tissue>
    </source>
</reference>
<dbReference type="PANTHER" id="PTHR46078:SF5">
    <property type="entry name" value="FORKHEAD BOX J3"/>
    <property type="match status" value="1"/>
</dbReference>
<dbReference type="EMBL" id="JAHRIO010000570">
    <property type="protein sequence ID" value="MEQ2158215.1"/>
    <property type="molecule type" value="Genomic_DNA"/>
</dbReference>
<evidence type="ECO:0000256" key="1">
    <source>
        <dbReference type="ARBA" id="ARBA00023015"/>
    </source>
</evidence>
<protein>
    <recommendedName>
        <fullName evidence="7">Fork-head domain-containing protein</fullName>
    </recommendedName>
</protein>
<accession>A0ABV0MGM1</accession>
<evidence type="ECO:0000256" key="6">
    <source>
        <dbReference type="SAM" id="MobiDB-lite"/>
    </source>
</evidence>
<keyword evidence="4 5" id="KW-0539">Nucleus</keyword>
<dbReference type="InterPro" id="IPR001766">
    <property type="entry name" value="Fork_head_dom"/>
</dbReference>
<evidence type="ECO:0000256" key="2">
    <source>
        <dbReference type="ARBA" id="ARBA00023125"/>
    </source>
</evidence>
<evidence type="ECO:0000256" key="4">
    <source>
        <dbReference type="ARBA" id="ARBA00023242"/>
    </source>
</evidence>
<dbReference type="Pfam" id="PF00250">
    <property type="entry name" value="Forkhead"/>
    <property type="match status" value="1"/>
</dbReference>
<dbReference type="SMART" id="SM00339">
    <property type="entry name" value="FH"/>
    <property type="match status" value="1"/>
</dbReference>
<evidence type="ECO:0000256" key="3">
    <source>
        <dbReference type="ARBA" id="ARBA00023163"/>
    </source>
</evidence>
<comment type="subcellular location">
    <subcellularLocation>
        <location evidence="5">Nucleus</location>
    </subcellularLocation>
</comment>
<dbReference type="InterPro" id="IPR045912">
    <property type="entry name" value="FOXJ2/3-like"/>
</dbReference>
<proteinExistence type="predicted"/>
<keyword evidence="1" id="KW-0805">Transcription regulation</keyword>
<keyword evidence="2 5" id="KW-0238">DNA-binding</keyword>
<evidence type="ECO:0000313" key="8">
    <source>
        <dbReference type="EMBL" id="MEQ2158215.1"/>
    </source>
</evidence>
<organism evidence="8 9">
    <name type="scientific">Goodea atripinnis</name>
    <dbReference type="NCBI Taxonomy" id="208336"/>
    <lineage>
        <taxon>Eukaryota</taxon>
        <taxon>Metazoa</taxon>
        <taxon>Chordata</taxon>
        <taxon>Craniata</taxon>
        <taxon>Vertebrata</taxon>
        <taxon>Euteleostomi</taxon>
        <taxon>Actinopterygii</taxon>
        <taxon>Neopterygii</taxon>
        <taxon>Teleostei</taxon>
        <taxon>Neoteleostei</taxon>
        <taxon>Acanthomorphata</taxon>
        <taxon>Ovalentaria</taxon>
        <taxon>Atherinomorphae</taxon>
        <taxon>Cyprinodontiformes</taxon>
        <taxon>Goodeidae</taxon>
        <taxon>Goodea</taxon>
    </lineage>
</organism>